<dbReference type="GO" id="GO:0003676">
    <property type="term" value="F:nucleic acid binding"/>
    <property type="evidence" value="ECO:0007669"/>
    <property type="project" value="InterPro"/>
</dbReference>
<dbReference type="Pfam" id="PF13456">
    <property type="entry name" value="RVT_3"/>
    <property type="match status" value="1"/>
</dbReference>
<accession>A0A498KP33</accession>
<dbReference type="GO" id="GO:0004523">
    <property type="term" value="F:RNA-DNA hybrid ribonuclease activity"/>
    <property type="evidence" value="ECO:0007669"/>
    <property type="project" value="InterPro"/>
</dbReference>
<gene>
    <name evidence="3" type="ORF">DVH24_026574</name>
    <name evidence="4" type="ORF">DVH24_026575</name>
    <name evidence="2" type="ORF">DVH24_042582</name>
</gene>
<keyword evidence="5" id="KW-1185">Reference proteome</keyword>
<dbReference type="InterPro" id="IPR002156">
    <property type="entry name" value="RNaseH_domain"/>
</dbReference>
<name>A0A498KP33_MALDO</name>
<proteinExistence type="predicted"/>
<dbReference type="EMBL" id="RDQH01000313">
    <property type="protein sequence ID" value="RXI09558.1"/>
    <property type="molecule type" value="Genomic_DNA"/>
</dbReference>
<evidence type="ECO:0000259" key="1">
    <source>
        <dbReference type="Pfam" id="PF13456"/>
    </source>
</evidence>
<evidence type="ECO:0000313" key="2">
    <source>
        <dbReference type="EMBL" id="RXH92808.1"/>
    </source>
</evidence>
<evidence type="ECO:0000313" key="3">
    <source>
        <dbReference type="EMBL" id="RXI09558.1"/>
    </source>
</evidence>
<protein>
    <recommendedName>
        <fullName evidence="1">RNase H type-1 domain-containing protein</fullName>
    </recommendedName>
</protein>
<dbReference type="EMBL" id="RDQH01000334">
    <property type="protein sequence ID" value="RXH92808.1"/>
    <property type="molecule type" value="Genomic_DNA"/>
</dbReference>
<dbReference type="Proteomes" id="UP000290289">
    <property type="component" value="Chromosome 8"/>
</dbReference>
<evidence type="ECO:0000313" key="5">
    <source>
        <dbReference type="Proteomes" id="UP000290289"/>
    </source>
</evidence>
<organism evidence="3 5">
    <name type="scientific">Malus domestica</name>
    <name type="common">Apple</name>
    <name type="synonym">Pyrus malus</name>
    <dbReference type="NCBI Taxonomy" id="3750"/>
    <lineage>
        <taxon>Eukaryota</taxon>
        <taxon>Viridiplantae</taxon>
        <taxon>Streptophyta</taxon>
        <taxon>Embryophyta</taxon>
        <taxon>Tracheophyta</taxon>
        <taxon>Spermatophyta</taxon>
        <taxon>Magnoliopsida</taxon>
        <taxon>eudicotyledons</taxon>
        <taxon>Gunneridae</taxon>
        <taxon>Pentapetalae</taxon>
        <taxon>rosids</taxon>
        <taxon>fabids</taxon>
        <taxon>Rosales</taxon>
        <taxon>Rosaceae</taxon>
        <taxon>Amygdaloideae</taxon>
        <taxon>Maleae</taxon>
        <taxon>Malus</taxon>
    </lineage>
</organism>
<comment type="caution">
    <text evidence="3">The sequence shown here is derived from an EMBL/GenBank/DDBJ whole genome shotgun (WGS) entry which is preliminary data.</text>
</comment>
<dbReference type="AlphaFoldDB" id="A0A498KP33"/>
<sequence length="69" mass="7567">MAHCKCGDGGDALMVVSAIQLKVTANNGPFGHLLEDTPRILQNVGQWKTTFVRRDANRLAHRLARLGLI</sequence>
<dbReference type="EMBL" id="RDQH01000313">
    <property type="protein sequence ID" value="RXI09559.1"/>
    <property type="molecule type" value="Genomic_DNA"/>
</dbReference>
<evidence type="ECO:0000313" key="4">
    <source>
        <dbReference type="EMBL" id="RXI09559.1"/>
    </source>
</evidence>
<feature type="domain" description="RNase H type-1" evidence="1">
    <location>
        <begin position="10"/>
        <end position="65"/>
    </location>
</feature>
<reference evidence="3 5" key="1">
    <citation type="submission" date="2018-10" db="EMBL/GenBank/DDBJ databases">
        <title>A high-quality apple genome assembly.</title>
        <authorList>
            <person name="Hu J."/>
        </authorList>
    </citation>
    <scope>NUCLEOTIDE SEQUENCE [LARGE SCALE GENOMIC DNA]</scope>
    <source>
        <strain evidence="5">cv. HFTH1</strain>
        <tissue evidence="3">Young leaf</tissue>
    </source>
</reference>